<comment type="caution">
    <text evidence="1">The sequence shown here is derived from an EMBL/GenBank/DDBJ whole genome shotgun (WGS) entry which is preliminary data.</text>
</comment>
<organism evidence="1 2">
    <name type="scientific">Zarea fungicola</name>
    <dbReference type="NCBI Taxonomy" id="93591"/>
    <lineage>
        <taxon>Eukaryota</taxon>
        <taxon>Fungi</taxon>
        <taxon>Dikarya</taxon>
        <taxon>Ascomycota</taxon>
        <taxon>Pezizomycotina</taxon>
        <taxon>Sordariomycetes</taxon>
        <taxon>Hypocreomycetidae</taxon>
        <taxon>Hypocreales</taxon>
        <taxon>Cordycipitaceae</taxon>
        <taxon>Zarea</taxon>
    </lineage>
</organism>
<evidence type="ECO:0000313" key="2">
    <source>
        <dbReference type="Proteomes" id="UP001143910"/>
    </source>
</evidence>
<keyword evidence="2" id="KW-1185">Reference proteome</keyword>
<dbReference type="EMBL" id="JANJQO010000276">
    <property type="protein sequence ID" value="KAJ2979524.1"/>
    <property type="molecule type" value="Genomic_DNA"/>
</dbReference>
<reference evidence="1" key="1">
    <citation type="submission" date="2022-08" db="EMBL/GenBank/DDBJ databases">
        <title>Genome Sequence of Lecanicillium fungicola.</title>
        <authorList>
            <person name="Buettner E."/>
        </authorList>
    </citation>
    <scope>NUCLEOTIDE SEQUENCE</scope>
    <source>
        <strain evidence="1">Babe33</strain>
    </source>
</reference>
<name>A0ACC1NM83_9HYPO</name>
<accession>A0ACC1NM83</accession>
<proteinExistence type="predicted"/>
<sequence>MEAKPRHRLPVLHLVHPQTKKFNQVMKRVRGLLSTNLQTTAWLEQIDIVAMQSGTPIATCDAKLIRRDQITSRFWSEMAEPKKETSCLAFELFDRYGRLKRQYYEHSFKRGSGVWGHELDGDDILLIENIGVKVKERRRGIGRRLVQAALGGIVPKTSRFVALARPGILALDVEYTDEYSTAESQARSERFFRSLGLRRVGNSRWFAFVDDSDHPSRQLKAAEDWDEPADAHGPDSIFGTAPEAYLSIIDPESSGNEGVRKLHDSMPADAQHASWSAVDGQDDNWLHLAATHFKLEAVQYILSRRPDLATKRNRVGDTPLEALQAEMELMRARGFYPGRTVPGSDEFAGFEQSTIACIAALSGSEVFNLDELSPEDLNEICLATEEDARQNPKAELVGYTLRLRYGCTCGECIGGFLSPRMLHALLCSAEVQYDIMMDSFHQSPNGPDWVEYNGEQVKFLPDPVLENLKTNKSMREGFISTCGHIGACLNQKRIPNERNVLYIHQNETSQWPPVTRNYLQRGGTVAAVALMIFEHAMEQDEYTGDGNHQAAFEDEIEKLPECRNDHEFEFASTLCGYKAIAAEDEYYIDIFGNPVSRR</sequence>
<gene>
    <name evidence="1" type="ORF">NQ176_g3198</name>
</gene>
<evidence type="ECO:0000313" key="1">
    <source>
        <dbReference type="EMBL" id="KAJ2979524.1"/>
    </source>
</evidence>
<dbReference type="Proteomes" id="UP001143910">
    <property type="component" value="Unassembled WGS sequence"/>
</dbReference>
<protein>
    <submittedName>
        <fullName evidence="1">Uncharacterized protein</fullName>
    </submittedName>
</protein>